<dbReference type="STRING" id="1798540.A3B74_02345"/>
<dbReference type="GO" id="GO:0051301">
    <property type="term" value="P:cell division"/>
    <property type="evidence" value="ECO:0007669"/>
    <property type="project" value="UniProtKB-KW"/>
</dbReference>
<dbReference type="InterPro" id="IPR005234">
    <property type="entry name" value="ScpB_csome_segregation"/>
</dbReference>
<keyword evidence="3" id="KW-0159">Chromosome partition</keyword>
<keyword evidence="4" id="KW-0131">Cell cycle</keyword>
<proteinExistence type="predicted"/>
<keyword evidence="2" id="KW-0132">Cell division</keyword>
<dbReference type="EMBL" id="MHKB01000008">
    <property type="protein sequence ID" value="OGY79593.1"/>
    <property type="molecule type" value="Genomic_DNA"/>
</dbReference>
<sequence length="179" mass="20513">MSSLTAPIESLLFVANKPLTFKRLSQLLNVSQEAIVDALKELVKQYEERGAGITFMQDQEKVQLVTSKEQSELIAKFVKEEQNKELTQPALETLTIVAYRGPVTKAEIETIRGINCSLILRNLLIRGLVEEIPGKDIFDMKYHITFEFTRWLGIRKVGELPHYKELNSNEYLQTMLAKK</sequence>
<dbReference type="SUPFAM" id="SSF46785">
    <property type="entry name" value="Winged helix' DNA-binding domain"/>
    <property type="match status" value="2"/>
</dbReference>
<evidence type="ECO:0000313" key="5">
    <source>
        <dbReference type="EMBL" id="OGY79593.1"/>
    </source>
</evidence>
<dbReference type="PANTHER" id="PTHR34298:SF2">
    <property type="entry name" value="SEGREGATION AND CONDENSATION PROTEIN B"/>
    <property type="match status" value="1"/>
</dbReference>
<dbReference type="AlphaFoldDB" id="A0A1G2ART4"/>
<dbReference type="InterPro" id="IPR036390">
    <property type="entry name" value="WH_DNA-bd_sf"/>
</dbReference>
<dbReference type="NCBIfam" id="TIGR00281">
    <property type="entry name" value="SMC-Scp complex subunit ScpB"/>
    <property type="match status" value="1"/>
</dbReference>
<dbReference type="PANTHER" id="PTHR34298">
    <property type="entry name" value="SEGREGATION AND CONDENSATION PROTEIN B"/>
    <property type="match status" value="1"/>
</dbReference>
<protein>
    <submittedName>
        <fullName evidence="5">SMC-Scp complex subunit ScpB</fullName>
    </submittedName>
</protein>
<evidence type="ECO:0000256" key="1">
    <source>
        <dbReference type="ARBA" id="ARBA00022490"/>
    </source>
</evidence>
<dbReference type="Pfam" id="PF04079">
    <property type="entry name" value="SMC_ScpB"/>
    <property type="match status" value="1"/>
</dbReference>
<evidence type="ECO:0000256" key="3">
    <source>
        <dbReference type="ARBA" id="ARBA00022829"/>
    </source>
</evidence>
<organism evidence="5 6">
    <name type="scientific">Candidatus Kerfeldbacteria bacterium RIFCSPHIGHO2_02_FULL_42_14</name>
    <dbReference type="NCBI Taxonomy" id="1798540"/>
    <lineage>
        <taxon>Bacteria</taxon>
        <taxon>Candidatus Kerfeldiibacteriota</taxon>
    </lineage>
</organism>
<dbReference type="InterPro" id="IPR036388">
    <property type="entry name" value="WH-like_DNA-bd_sf"/>
</dbReference>
<dbReference type="Proteomes" id="UP000177165">
    <property type="component" value="Unassembled WGS sequence"/>
</dbReference>
<accession>A0A1G2ART4</accession>
<gene>
    <name evidence="5" type="ORF">A3B74_02345</name>
</gene>
<evidence type="ECO:0000313" key="6">
    <source>
        <dbReference type="Proteomes" id="UP000177165"/>
    </source>
</evidence>
<evidence type="ECO:0000256" key="4">
    <source>
        <dbReference type="ARBA" id="ARBA00023306"/>
    </source>
</evidence>
<comment type="caution">
    <text evidence="5">The sequence shown here is derived from an EMBL/GenBank/DDBJ whole genome shotgun (WGS) entry which is preliminary data.</text>
</comment>
<keyword evidence="1" id="KW-0963">Cytoplasm</keyword>
<name>A0A1G2ART4_9BACT</name>
<evidence type="ECO:0000256" key="2">
    <source>
        <dbReference type="ARBA" id="ARBA00022618"/>
    </source>
</evidence>
<dbReference type="GO" id="GO:0051304">
    <property type="term" value="P:chromosome separation"/>
    <property type="evidence" value="ECO:0007669"/>
    <property type="project" value="InterPro"/>
</dbReference>
<dbReference type="Gene3D" id="1.10.10.10">
    <property type="entry name" value="Winged helix-like DNA-binding domain superfamily/Winged helix DNA-binding domain"/>
    <property type="match status" value="2"/>
</dbReference>
<reference evidence="5 6" key="1">
    <citation type="journal article" date="2016" name="Nat. Commun.">
        <title>Thousands of microbial genomes shed light on interconnected biogeochemical processes in an aquifer system.</title>
        <authorList>
            <person name="Anantharaman K."/>
            <person name="Brown C.T."/>
            <person name="Hug L.A."/>
            <person name="Sharon I."/>
            <person name="Castelle C.J."/>
            <person name="Probst A.J."/>
            <person name="Thomas B.C."/>
            <person name="Singh A."/>
            <person name="Wilkins M.J."/>
            <person name="Karaoz U."/>
            <person name="Brodie E.L."/>
            <person name="Williams K.H."/>
            <person name="Hubbard S.S."/>
            <person name="Banfield J.F."/>
        </authorList>
    </citation>
    <scope>NUCLEOTIDE SEQUENCE [LARGE SCALE GENOMIC DNA]</scope>
</reference>